<keyword evidence="2" id="KW-0808">Transferase</keyword>
<dbReference type="PANTHER" id="PTHR21392">
    <property type="entry name" value="TRNA-URIDINE AMINOCARBOXYPROPYLTRANSFERASE 2"/>
    <property type="match status" value="1"/>
</dbReference>
<comment type="similarity">
    <text evidence="5">Belongs to the TDD superfamily. DTWD2 family.</text>
</comment>
<evidence type="ECO:0000313" key="8">
    <source>
        <dbReference type="Proteomes" id="UP000199290"/>
    </source>
</evidence>
<sequence>MPRPICLRCGVHAAICVCADCALIANRTELTVLQHPSEVAHAKGTVRILTQCLSRLGVFVGETPDDFRQAGFDPLNDTRASALLFPGPDSQELETADIGDIRHWILLDGTWRKAARILYQNPALAALPRFHFANPPSSVYAIRKAPGEGHLATAEAAAYLLNRVEPDLDTGPVFRAMEALVDRQLAQIPARLHKYYR</sequence>
<dbReference type="RefSeq" id="WP_228143610.1">
    <property type="nucleotide sequence ID" value="NZ_FOYV01000001.1"/>
</dbReference>
<proteinExistence type="inferred from homology"/>
<dbReference type="Pfam" id="PF03942">
    <property type="entry name" value="DTW"/>
    <property type="match status" value="1"/>
</dbReference>
<keyword evidence="8" id="KW-1185">Reference proteome</keyword>
<dbReference type="AlphaFoldDB" id="A0A1I6H681"/>
<reference evidence="8" key="1">
    <citation type="submission" date="2016-10" db="EMBL/GenBank/DDBJ databases">
        <authorList>
            <person name="Varghese N."/>
            <person name="Submissions S."/>
        </authorList>
    </citation>
    <scope>NUCLEOTIDE SEQUENCE [LARGE SCALE GENOMIC DNA]</scope>
    <source>
        <strain evidence="8">CGMCC 1.6294</strain>
    </source>
</reference>
<dbReference type="GO" id="GO:0016432">
    <property type="term" value="F:tRNA-uridine aminocarboxypropyltransferase activity"/>
    <property type="evidence" value="ECO:0007669"/>
    <property type="project" value="UniProtKB-EC"/>
</dbReference>
<evidence type="ECO:0000256" key="1">
    <source>
        <dbReference type="ARBA" id="ARBA00012386"/>
    </source>
</evidence>
<dbReference type="STRING" id="375760.SAMN04488073_2365"/>
<evidence type="ECO:0000256" key="2">
    <source>
        <dbReference type="ARBA" id="ARBA00022679"/>
    </source>
</evidence>
<dbReference type="EMBL" id="FOYV01000001">
    <property type="protein sequence ID" value="SFR49847.1"/>
    <property type="molecule type" value="Genomic_DNA"/>
</dbReference>
<keyword evidence="3" id="KW-0949">S-adenosyl-L-methionine</keyword>
<name>A0A1I6H681_9GAMM</name>
<evidence type="ECO:0000256" key="4">
    <source>
        <dbReference type="ARBA" id="ARBA00022694"/>
    </source>
</evidence>
<organism evidence="7 8">
    <name type="scientific">Marinobacter gudaonensis</name>
    <dbReference type="NCBI Taxonomy" id="375760"/>
    <lineage>
        <taxon>Bacteria</taxon>
        <taxon>Pseudomonadati</taxon>
        <taxon>Pseudomonadota</taxon>
        <taxon>Gammaproteobacteria</taxon>
        <taxon>Pseudomonadales</taxon>
        <taxon>Marinobacteraceae</taxon>
        <taxon>Marinobacter</taxon>
    </lineage>
</organism>
<dbReference type="InterPro" id="IPR005636">
    <property type="entry name" value="DTW"/>
</dbReference>
<evidence type="ECO:0000256" key="3">
    <source>
        <dbReference type="ARBA" id="ARBA00022691"/>
    </source>
</evidence>
<evidence type="ECO:0000313" key="7">
    <source>
        <dbReference type="EMBL" id="SFR49847.1"/>
    </source>
</evidence>
<accession>A0A1I6H681</accession>
<gene>
    <name evidence="7" type="ORF">SAMN04488073_2365</name>
</gene>
<evidence type="ECO:0000259" key="6">
    <source>
        <dbReference type="SMART" id="SM01144"/>
    </source>
</evidence>
<dbReference type="GO" id="GO:0008033">
    <property type="term" value="P:tRNA processing"/>
    <property type="evidence" value="ECO:0007669"/>
    <property type="project" value="UniProtKB-KW"/>
</dbReference>
<feature type="domain" description="DTW" evidence="6">
    <location>
        <begin position="2"/>
        <end position="189"/>
    </location>
</feature>
<dbReference type="PANTHER" id="PTHR21392:SF0">
    <property type="entry name" value="TRNA-URIDINE AMINOCARBOXYPROPYLTRANSFERASE 2"/>
    <property type="match status" value="1"/>
</dbReference>
<evidence type="ECO:0000256" key="5">
    <source>
        <dbReference type="ARBA" id="ARBA00034489"/>
    </source>
</evidence>
<dbReference type="EC" id="2.5.1.25" evidence="1"/>
<keyword evidence="4" id="KW-0819">tRNA processing</keyword>
<dbReference type="Proteomes" id="UP000199290">
    <property type="component" value="Unassembled WGS sequence"/>
</dbReference>
<protein>
    <recommendedName>
        <fullName evidence="1">tRNA-uridine aminocarboxypropyltransferase</fullName>
        <ecNumber evidence="1">2.5.1.25</ecNumber>
    </recommendedName>
</protein>
<dbReference type="SMART" id="SM01144">
    <property type="entry name" value="DTW"/>
    <property type="match status" value="1"/>
</dbReference>
<dbReference type="InterPro" id="IPR039262">
    <property type="entry name" value="DTWD2/TAPT"/>
</dbReference>